<evidence type="ECO:0000259" key="8">
    <source>
        <dbReference type="PROSITE" id="PS51293"/>
    </source>
</evidence>
<dbReference type="RefSeq" id="XP_003059136.1">
    <property type="nucleotide sequence ID" value="XM_003059090.1"/>
</dbReference>
<dbReference type="OMA" id="MNGAMAK"/>
<dbReference type="Proteomes" id="UP000001876">
    <property type="component" value="Unassembled WGS sequence"/>
</dbReference>
<keyword evidence="5" id="KW-0539">Nucleus</keyword>
<dbReference type="InterPro" id="IPR009057">
    <property type="entry name" value="Homeodomain-like_sf"/>
</dbReference>
<feature type="region of interest" description="Disordered" evidence="6">
    <location>
        <begin position="359"/>
        <end position="388"/>
    </location>
</feature>
<gene>
    <name evidence="10" type="ORF">MICPUCDRAFT_47486</name>
</gene>
<dbReference type="AlphaFoldDB" id="C1MU52"/>
<dbReference type="InterPro" id="IPR017884">
    <property type="entry name" value="SANT_dom"/>
</dbReference>
<dbReference type="GO" id="GO:0005634">
    <property type="term" value="C:nucleus"/>
    <property type="evidence" value="ECO:0007669"/>
    <property type="project" value="UniProtKB-SubCell"/>
</dbReference>
<feature type="region of interest" description="Disordered" evidence="6">
    <location>
        <begin position="1"/>
        <end position="53"/>
    </location>
</feature>
<dbReference type="Pfam" id="PF00249">
    <property type="entry name" value="Myb_DNA-binding"/>
    <property type="match status" value="1"/>
</dbReference>
<reference evidence="10 11" key="1">
    <citation type="journal article" date="2009" name="Science">
        <title>Green evolution and dynamic adaptations revealed by genomes of the marine picoeukaryotes Micromonas.</title>
        <authorList>
            <person name="Worden A.Z."/>
            <person name="Lee J.H."/>
            <person name="Mock T."/>
            <person name="Rouze P."/>
            <person name="Simmons M.P."/>
            <person name="Aerts A.L."/>
            <person name="Allen A.E."/>
            <person name="Cuvelier M.L."/>
            <person name="Derelle E."/>
            <person name="Everett M.V."/>
            <person name="Foulon E."/>
            <person name="Grimwood J."/>
            <person name="Gundlach H."/>
            <person name="Henrissat B."/>
            <person name="Napoli C."/>
            <person name="McDonald S.M."/>
            <person name="Parker M.S."/>
            <person name="Rombauts S."/>
            <person name="Salamov A."/>
            <person name="Von Dassow P."/>
            <person name="Badger J.H."/>
            <person name="Coutinho P.M."/>
            <person name="Demir E."/>
            <person name="Dubchak I."/>
            <person name="Gentemann C."/>
            <person name="Eikrem W."/>
            <person name="Gready J.E."/>
            <person name="John U."/>
            <person name="Lanier W."/>
            <person name="Lindquist E.A."/>
            <person name="Lucas S."/>
            <person name="Mayer K.F."/>
            <person name="Moreau H."/>
            <person name="Not F."/>
            <person name="Otillar R."/>
            <person name="Panaud O."/>
            <person name="Pangilinan J."/>
            <person name="Paulsen I."/>
            <person name="Piegu B."/>
            <person name="Poliakov A."/>
            <person name="Robbens S."/>
            <person name="Schmutz J."/>
            <person name="Toulza E."/>
            <person name="Wyss T."/>
            <person name="Zelensky A."/>
            <person name="Zhou K."/>
            <person name="Armbrust E.V."/>
            <person name="Bhattacharya D."/>
            <person name="Goodenough U.W."/>
            <person name="Van de Peer Y."/>
            <person name="Grigoriev I.V."/>
        </authorList>
    </citation>
    <scope>NUCLEOTIDE SEQUENCE [LARGE SCALE GENOMIC DNA]</scope>
    <source>
        <strain evidence="10 11">CCMP1545</strain>
    </source>
</reference>
<feature type="domain" description="HTH myb-type" evidence="9">
    <location>
        <begin position="47"/>
        <end position="103"/>
    </location>
</feature>
<evidence type="ECO:0000256" key="2">
    <source>
        <dbReference type="ARBA" id="ARBA00023015"/>
    </source>
</evidence>
<dbReference type="PROSITE" id="PS51294">
    <property type="entry name" value="HTH_MYB"/>
    <property type="match status" value="1"/>
</dbReference>
<evidence type="ECO:0000256" key="3">
    <source>
        <dbReference type="ARBA" id="ARBA00023125"/>
    </source>
</evidence>
<dbReference type="InterPro" id="IPR001005">
    <property type="entry name" value="SANT/Myb"/>
</dbReference>
<evidence type="ECO:0000313" key="11">
    <source>
        <dbReference type="Proteomes" id="UP000001876"/>
    </source>
</evidence>
<dbReference type="PANTHER" id="PTHR44191:SF62">
    <property type="entry name" value="OS04G0341900 PROTEIN"/>
    <property type="match status" value="1"/>
</dbReference>
<feature type="compositionally biased region" description="Basic and acidic residues" evidence="6">
    <location>
        <begin position="11"/>
        <end position="25"/>
    </location>
</feature>
<dbReference type="OrthoDB" id="118550at2759"/>
<organism evidence="11">
    <name type="scientific">Micromonas pusilla (strain CCMP1545)</name>
    <name type="common">Picoplanktonic green alga</name>
    <dbReference type="NCBI Taxonomy" id="564608"/>
    <lineage>
        <taxon>Eukaryota</taxon>
        <taxon>Viridiplantae</taxon>
        <taxon>Chlorophyta</taxon>
        <taxon>Mamiellophyceae</taxon>
        <taxon>Mamiellales</taxon>
        <taxon>Mamiellaceae</taxon>
        <taxon>Micromonas</taxon>
    </lineage>
</organism>
<name>C1MU52_MICPC</name>
<dbReference type="CDD" id="cd00167">
    <property type="entry name" value="SANT"/>
    <property type="match status" value="1"/>
</dbReference>
<dbReference type="SUPFAM" id="SSF46689">
    <property type="entry name" value="Homeodomain-like"/>
    <property type="match status" value="1"/>
</dbReference>
<dbReference type="NCBIfam" id="TIGR01557">
    <property type="entry name" value="myb_SHAQKYF"/>
    <property type="match status" value="1"/>
</dbReference>
<evidence type="ECO:0000256" key="5">
    <source>
        <dbReference type="ARBA" id="ARBA00023242"/>
    </source>
</evidence>
<dbReference type="InterPro" id="IPR017930">
    <property type="entry name" value="Myb_dom"/>
</dbReference>
<dbReference type="STRING" id="564608.C1MU52"/>
<dbReference type="FunFam" id="1.10.10.60:FF:000009">
    <property type="entry name" value="transcription factor MYB1R1"/>
    <property type="match status" value="1"/>
</dbReference>
<dbReference type="InterPro" id="IPR006447">
    <property type="entry name" value="Myb_dom_plants"/>
</dbReference>
<evidence type="ECO:0000313" key="10">
    <source>
        <dbReference type="EMBL" id="EEH56268.1"/>
    </source>
</evidence>
<feature type="region of interest" description="Disordered" evidence="6">
    <location>
        <begin position="177"/>
        <end position="206"/>
    </location>
</feature>
<dbReference type="EMBL" id="GG663740">
    <property type="protein sequence ID" value="EEH56268.1"/>
    <property type="molecule type" value="Genomic_DNA"/>
</dbReference>
<dbReference type="eggNOG" id="ENOG502QPZA">
    <property type="taxonomic scope" value="Eukaryota"/>
</dbReference>
<keyword evidence="4" id="KW-0804">Transcription</keyword>
<dbReference type="GO" id="GO:0006355">
    <property type="term" value="P:regulation of DNA-templated transcription"/>
    <property type="evidence" value="ECO:0007669"/>
    <property type="project" value="UniProtKB-ARBA"/>
</dbReference>
<evidence type="ECO:0000259" key="9">
    <source>
        <dbReference type="PROSITE" id="PS51294"/>
    </source>
</evidence>
<dbReference type="KEGG" id="mpp:MICPUCDRAFT_47486"/>
<evidence type="ECO:0000256" key="4">
    <source>
        <dbReference type="ARBA" id="ARBA00023163"/>
    </source>
</evidence>
<accession>C1MU52</accession>
<dbReference type="Gene3D" id="1.10.10.60">
    <property type="entry name" value="Homeodomain-like"/>
    <property type="match status" value="1"/>
</dbReference>
<keyword evidence="11" id="KW-1185">Reference proteome</keyword>
<keyword evidence="2" id="KW-0805">Transcription regulation</keyword>
<comment type="subcellular location">
    <subcellularLocation>
        <location evidence="1">Nucleus</location>
    </subcellularLocation>
</comment>
<dbReference type="PANTHER" id="PTHR44191">
    <property type="entry name" value="TRANSCRIPTION FACTOR KUA1"/>
    <property type="match status" value="1"/>
</dbReference>
<dbReference type="InterPro" id="IPR052245">
    <property type="entry name" value="Plant_Stress_Dev_TF"/>
</dbReference>
<dbReference type="PROSITE" id="PS50090">
    <property type="entry name" value="MYB_LIKE"/>
    <property type="match status" value="1"/>
</dbReference>
<dbReference type="PROSITE" id="PS51293">
    <property type="entry name" value="SANT"/>
    <property type="match status" value="1"/>
</dbReference>
<protein>
    <submittedName>
        <fullName evidence="10">Myb transcription factor</fullName>
    </submittedName>
</protein>
<feature type="domain" description="SANT" evidence="8">
    <location>
        <begin position="55"/>
        <end position="103"/>
    </location>
</feature>
<dbReference type="GeneID" id="9684502"/>
<evidence type="ECO:0000259" key="7">
    <source>
        <dbReference type="PROSITE" id="PS50090"/>
    </source>
</evidence>
<evidence type="ECO:0000256" key="1">
    <source>
        <dbReference type="ARBA" id="ARBA00004123"/>
    </source>
</evidence>
<keyword evidence="3" id="KW-0238">DNA-binding</keyword>
<dbReference type="SMART" id="SM00717">
    <property type="entry name" value="SANT"/>
    <property type="match status" value="1"/>
</dbReference>
<proteinExistence type="predicted"/>
<feature type="domain" description="Myb-like" evidence="7">
    <location>
        <begin position="47"/>
        <end position="99"/>
    </location>
</feature>
<dbReference type="GO" id="GO:0003677">
    <property type="term" value="F:DNA binding"/>
    <property type="evidence" value="ECO:0007669"/>
    <property type="project" value="UniProtKB-KW"/>
</dbReference>
<sequence>MDSLVAAATEGMRKASSADEIKEAPKPMAPPRNEDGHMSDSAVAPTRERKKGVPWTEEEHRLFLLGLQKLGKGDWRGISRHFVQSRTPTQVASHAQKYFIRQNNLNKRKRRSSLFDIISEPSDGENVVNIANGAAMMKSTDETNNGKHAKKPPLAANAGGLSRAFAGGIPPAGPAFAGYNPTGMPPPASFSSHGRRPPSTSTGDSAVEAAAATIAALAGTSPHAAAGYHAAAAAAAARERGARTAAAAPTSAEAAVAHAQATAAAQAQAQAQAAMSNPWGGLMAQMMAGPGAAYNMGPGAAASQMNIHQAQANWMAHYHQFLQQMQHAVAAAPQQMPWPQMAGAGGLTFPTMAPIGHQTSAPMATGGGDGATSGATAAKGSDKPQAAA</sequence>
<evidence type="ECO:0000256" key="6">
    <source>
        <dbReference type="SAM" id="MobiDB-lite"/>
    </source>
</evidence>